<keyword evidence="5 6" id="KW-0949">S-adenosyl-L-methionine</keyword>
<evidence type="ECO:0000256" key="2">
    <source>
        <dbReference type="ARBA" id="ARBA00022490"/>
    </source>
</evidence>
<reference evidence="7 8" key="1">
    <citation type="submission" date="2019-12" db="EMBL/GenBank/DDBJ databases">
        <title>Complete genome sequence of Leuconostoc lactis strain AVN1 provides insights into metabolic potential.</title>
        <authorList>
            <person name="Besrour N."/>
            <person name="Najjari A."/>
            <person name="Fhoula I."/>
            <person name="Jaballah S."/>
            <person name="Klibi N."/>
            <person name="Ouzari H.I."/>
        </authorList>
    </citation>
    <scope>NUCLEOTIDE SEQUENCE [LARGE SCALE GENOMIC DNA]</scope>
    <source>
        <strain evidence="7 8">AVN1</strain>
    </source>
</reference>
<evidence type="ECO:0000256" key="6">
    <source>
        <dbReference type="HAMAP-Rule" id="MF_00735"/>
    </source>
</evidence>
<dbReference type="PIRSF" id="PIRSF000401">
    <property type="entry name" value="RPL11_MTase"/>
    <property type="match status" value="1"/>
</dbReference>
<accession>A0A6L7A6K9</accession>
<dbReference type="Pfam" id="PF06325">
    <property type="entry name" value="PrmA"/>
    <property type="match status" value="1"/>
</dbReference>
<dbReference type="GO" id="GO:0005737">
    <property type="term" value="C:cytoplasm"/>
    <property type="evidence" value="ECO:0007669"/>
    <property type="project" value="UniProtKB-SubCell"/>
</dbReference>
<dbReference type="GO" id="GO:0032259">
    <property type="term" value="P:methylation"/>
    <property type="evidence" value="ECO:0007669"/>
    <property type="project" value="UniProtKB-KW"/>
</dbReference>
<keyword evidence="7" id="KW-0687">Ribonucleoprotein</keyword>
<dbReference type="PANTHER" id="PTHR43648:SF1">
    <property type="entry name" value="ELECTRON TRANSFER FLAVOPROTEIN BETA SUBUNIT LYSINE METHYLTRANSFERASE"/>
    <property type="match status" value="1"/>
</dbReference>
<gene>
    <name evidence="6 7" type="primary">prmA</name>
    <name evidence="7" type="ORF">GQS40_06065</name>
</gene>
<dbReference type="PANTHER" id="PTHR43648">
    <property type="entry name" value="ELECTRON TRANSFER FLAVOPROTEIN BETA SUBUNIT LYSINE METHYLTRANSFERASE"/>
    <property type="match status" value="1"/>
</dbReference>
<name>A0A6L7A6K9_LEULA</name>
<feature type="binding site" evidence="6">
    <location>
        <position position="225"/>
    </location>
    <ligand>
        <name>S-adenosyl-L-methionine</name>
        <dbReference type="ChEBI" id="CHEBI:59789"/>
    </ligand>
</feature>
<evidence type="ECO:0000256" key="1">
    <source>
        <dbReference type="ARBA" id="ARBA00009741"/>
    </source>
</evidence>
<dbReference type="HAMAP" id="MF_00735">
    <property type="entry name" value="Methyltr_PrmA"/>
    <property type="match status" value="1"/>
</dbReference>
<dbReference type="EMBL" id="WSZI01000013">
    <property type="protein sequence ID" value="MWN21236.1"/>
    <property type="molecule type" value="Genomic_DNA"/>
</dbReference>
<keyword evidence="2 6" id="KW-0963">Cytoplasm</keyword>
<organism evidence="7 8">
    <name type="scientific">Leuconostoc lactis</name>
    <dbReference type="NCBI Taxonomy" id="1246"/>
    <lineage>
        <taxon>Bacteria</taxon>
        <taxon>Bacillati</taxon>
        <taxon>Bacillota</taxon>
        <taxon>Bacilli</taxon>
        <taxon>Lactobacillales</taxon>
        <taxon>Lactobacillaceae</taxon>
        <taxon>Leuconostoc</taxon>
    </lineage>
</organism>
<evidence type="ECO:0000313" key="7">
    <source>
        <dbReference type="EMBL" id="MWN21236.1"/>
    </source>
</evidence>
<comment type="function">
    <text evidence="6">Methylates ribosomal protein L11.</text>
</comment>
<dbReference type="InterPro" id="IPR004498">
    <property type="entry name" value="Ribosomal_PrmA_MeTrfase"/>
</dbReference>
<dbReference type="SUPFAM" id="SSF53335">
    <property type="entry name" value="S-adenosyl-L-methionine-dependent methyltransferases"/>
    <property type="match status" value="1"/>
</dbReference>
<comment type="catalytic activity">
    <reaction evidence="6">
        <text>L-lysyl-[protein] + 3 S-adenosyl-L-methionine = N(6),N(6),N(6)-trimethyl-L-lysyl-[protein] + 3 S-adenosyl-L-homocysteine + 3 H(+)</text>
        <dbReference type="Rhea" id="RHEA:54192"/>
        <dbReference type="Rhea" id="RHEA-COMP:9752"/>
        <dbReference type="Rhea" id="RHEA-COMP:13826"/>
        <dbReference type="ChEBI" id="CHEBI:15378"/>
        <dbReference type="ChEBI" id="CHEBI:29969"/>
        <dbReference type="ChEBI" id="CHEBI:57856"/>
        <dbReference type="ChEBI" id="CHEBI:59789"/>
        <dbReference type="ChEBI" id="CHEBI:61961"/>
    </reaction>
</comment>
<dbReference type="AlphaFoldDB" id="A0A6L7A6K9"/>
<dbReference type="GO" id="GO:0008276">
    <property type="term" value="F:protein methyltransferase activity"/>
    <property type="evidence" value="ECO:0007669"/>
    <property type="project" value="UniProtKB-UniRule"/>
</dbReference>
<protein>
    <recommendedName>
        <fullName evidence="6">Ribosomal protein L11 methyltransferase</fullName>
        <shortName evidence="6">L11 Mtase</shortName>
        <ecNumber evidence="6">2.1.1.-</ecNumber>
    </recommendedName>
</protein>
<feature type="binding site" evidence="6">
    <location>
        <position position="159"/>
    </location>
    <ligand>
        <name>S-adenosyl-L-methionine</name>
        <dbReference type="ChEBI" id="CHEBI:59789"/>
    </ligand>
</feature>
<keyword evidence="4 6" id="KW-0808">Transferase</keyword>
<sequence length="292" mass="31737">MNWQAVQITTQPEAIEAVSDILLRVGAEGVQIEDTAEVQVIAYFADDEQFPKVLAAIRADLDELAHFGIQAAPATMTVNGIAQSDWENNWKQYYHAQRITRHLTVVPSWEPFEPQQADEKPIVMDPKLAFGTGTHETTQLMMQALETVVRGGESMIDVGTGSGVLAVAARQLGVGPILATDIDDMAVAVAKENLALNPVAADIPVVASDLLVDVTVAPVDLIVANILADVIARLIPQTIPLLKPNGYFLVSGIYDAIAPEIEQQLVSHGYHVVQKAQMGEWHSYIAKREETE</sequence>
<evidence type="ECO:0000313" key="8">
    <source>
        <dbReference type="Proteomes" id="UP000478636"/>
    </source>
</evidence>
<dbReference type="CDD" id="cd02440">
    <property type="entry name" value="AdoMet_MTases"/>
    <property type="match status" value="1"/>
</dbReference>
<comment type="similarity">
    <text evidence="1 6">Belongs to the methyltransferase superfamily. PrmA family.</text>
</comment>
<evidence type="ECO:0000256" key="3">
    <source>
        <dbReference type="ARBA" id="ARBA00022603"/>
    </source>
</evidence>
<dbReference type="GO" id="GO:0005840">
    <property type="term" value="C:ribosome"/>
    <property type="evidence" value="ECO:0007669"/>
    <property type="project" value="UniProtKB-KW"/>
</dbReference>
<proteinExistence type="inferred from homology"/>
<keyword evidence="3 6" id="KW-0489">Methyltransferase</keyword>
<evidence type="ECO:0000256" key="5">
    <source>
        <dbReference type="ARBA" id="ARBA00022691"/>
    </source>
</evidence>
<dbReference type="NCBIfam" id="TIGR00406">
    <property type="entry name" value="prmA"/>
    <property type="match status" value="1"/>
</dbReference>
<keyword evidence="7" id="KW-0689">Ribosomal protein</keyword>
<feature type="binding site" evidence="6">
    <location>
        <position position="138"/>
    </location>
    <ligand>
        <name>S-adenosyl-L-methionine</name>
        <dbReference type="ChEBI" id="CHEBI:59789"/>
    </ligand>
</feature>
<dbReference type="InterPro" id="IPR029063">
    <property type="entry name" value="SAM-dependent_MTases_sf"/>
</dbReference>
<dbReference type="EC" id="2.1.1.-" evidence="6"/>
<comment type="subcellular location">
    <subcellularLocation>
        <location evidence="6">Cytoplasm</location>
    </subcellularLocation>
</comment>
<evidence type="ECO:0000256" key="4">
    <source>
        <dbReference type="ARBA" id="ARBA00022679"/>
    </source>
</evidence>
<dbReference type="InterPro" id="IPR050078">
    <property type="entry name" value="Ribosomal_L11_MeTrfase_PrmA"/>
</dbReference>
<feature type="binding site" evidence="6">
    <location>
        <position position="181"/>
    </location>
    <ligand>
        <name>S-adenosyl-L-methionine</name>
        <dbReference type="ChEBI" id="CHEBI:59789"/>
    </ligand>
</feature>
<dbReference type="Proteomes" id="UP000478636">
    <property type="component" value="Unassembled WGS sequence"/>
</dbReference>
<dbReference type="Gene3D" id="3.40.50.150">
    <property type="entry name" value="Vaccinia Virus protein VP39"/>
    <property type="match status" value="1"/>
</dbReference>
<comment type="caution">
    <text evidence="7">The sequence shown here is derived from an EMBL/GenBank/DDBJ whole genome shotgun (WGS) entry which is preliminary data.</text>
</comment>